<evidence type="ECO:0000313" key="2">
    <source>
        <dbReference type="Proteomes" id="UP000887581"/>
    </source>
</evidence>
<evidence type="ECO:0000313" key="3">
    <source>
        <dbReference type="WBParaSite" id="sdigi.contig521.g8800.t1"/>
    </source>
</evidence>
<feature type="compositionally biased region" description="Polar residues" evidence="1">
    <location>
        <begin position="15"/>
        <end position="38"/>
    </location>
</feature>
<feature type="compositionally biased region" description="Basic and acidic residues" evidence="1">
    <location>
        <begin position="1"/>
        <end position="14"/>
    </location>
</feature>
<dbReference type="Proteomes" id="UP000887581">
    <property type="component" value="Unplaced"/>
</dbReference>
<feature type="compositionally biased region" description="Basic and acidic residues" evidence="1">
    <location>
        <begin position="39"/>
        <end position="59"/>
    </location>
</feature>
<feature type="region of interest" description="Disordered" evidence="1">
    <location>
        <begin position="1"/>
        <end position="59"/>
    </location>
</feature>
<dbReference type="AlphaFoldDB" id="A0A915PWN6"/>
<protein>
    <submittedName>
        <fullName evidence="3">Myb-like domain-containing protein</fullName>
    </submittedName>
</protein>
<proteinExistence type="predicted"/>
<sequence length="237" mass="27234">MKTDNLTGKQDETSSNRQQELEPSTSQLKSSTFASLTVDNEHSDELSPSEDRMSNDQPRRAANVKENLQFLSNKFDFGDRDEKPTYNFTLPPLKENKGKEWTIDELKILHSCINSYGINDNCLFYATKNIPNRSMLDIREKISGIRELARLRQEMRAETRKNEWLKEVIVPSKTSEDYFGQEVKCRPASVDTRKYFRVTDSLSGRAANRRQVVDCADYYRFLQACLSGTTCGCKPFG</sequence>
<dbReference type="WBParaSite" id="sdigi.contig521.g8800.t1">
    <property type="protein sequence ID" value="sdigi.contig521.g8800.t1"/>
    <property type="gene ID" value="sdigi.contig521.g8800"/>
</dbReference>
<name>A0A915PWN6_9BILA</name>
<evidence type="ECO:0000256" key="1">
    <source>
        <dbReference type="SAM" id="MobiDB-lite"/>
    </source>
</evidence>
<organism evidence="2 3">
    <name type="scientific">Setaria digitata</name>
    <dbReference type="NCBI Taxonomy" id="48799"/>
    <lineage>
        <taxon>Eukaryota</taxon>
        <taxon>Metazoa</taxon>
        <taxon>Ecdysozoa</taxon>
        <taxon>Nematoda</taxon>
        <taxon>Chromadorea</taxon>
        <taxon>Rhabditida</taxon>
        <taxon>Spirurina</taxon>
        <taxon>Spiruromorpha</taxon>
        <taxon>Filarioidea</taxon>
        <taxon>Setariidae</taxon>
        <taxon>Setaria</taxon>
    </lineage>
</organism>
<keyword evidence="2" id="KW-1185">Reference proteome</keyword>
<reference evidence="3" key="1">
    <citation type="submission" date="2022-11" db="UniProtKB">
        <authorList>
            <consortium name="WormBaseParasite"/>
        </authorList>
    </citation>
    <scope>IDENTIFICATION</scope>
</reference>
<accession>A0A915PWN6</accession>